<sequence>MDNNTYQKGQTNGNAVTIKMPKNIRQVGNVLYHGRTIYVEDYVMTFIKQLADTDPGELRVAVFLGYCVKTEEARNVFIKGAVAMGNTDFGAGMTLTDDGWTSVYENIKKYFTDVEIVGWALIGPGFYLESNDKIRKVHMDNFSGIDKVLLKMDSMEREESFYFCENNQLIKQLGFYIYYEKNEEMQNYMIEYKEDTITREEAIYNDQTTKKIRSVIQDKKEVKEDRNVVRLLYAASSLLAIIVLVIAATMLDSYDKMKKMESALSTISNNLNLAAGEDDQQVASKDNKGKENGAVKEDGSNKTNKDTGDDKNGGKTTDDGKSTDSQSVTVDKVDGNVTPEPQTTKEPESAGEKEPTKAPDKATKTNETPDKNDKGKTEGTKEDSTPKEGSTSKGVNKKTTAPASAAVKYYTVKAGDSLAGISYKLYKTYTYMDEIMKLNNIEDENKILAGQKLRVP</sequence>
<dbReference type="Pfam" id="PF01476">
    <property type="entry name" value="LysM"/>
    <property type="match status" value="1"/>
</dbReference>
<keyword evidence="5" id="KW-1185">Reference proteome</keyword>
<feature type="transmembrane region" description="Helical" evidence="2">
    <location>
        <begin position="231"/>
        <end position="251"/>
    </location>
</feature>
<dbReference type="InterPro" id="IPR036779">
    <property type="entry name" value="LysM_dom_sf"/>
</dbReference>
<proteinExistence type="predicted"/>
<dbReference type="CDD" id="cd00118">
    <property type="entry name" value="LysM"/>
    <property type="match status" value="1"/>
</dbReference>
<dbReference type="PANTHER" id="PTHR34700">
    <property type="entry name" value="POTASSIUM BINDING PROTEIN KBP"/>
    <property type="match status" value="1"/>
</dbReference>
<feature type="compositionally biased region" description="Polar residues" evidence="1">
    <location>
        <begin position="387"/>
        <end position="402"/>
    </location>
</feature>
<organism evidence="4 5">
    <name type="scientific">Anaerocolumna jejuensis DSM 15929</name>
    <dbReference type="NCBI Taxonomy" id="1121322"/>
    <lineage>
        <taxon>Bacteria</taxon>
        <taxon>Bacillati</taxon>
        <taxon>Bacillota</taxon>
        <taxon>Clostridia</taxon>
        <taxon>Lachnospirales</taxon>
        <taxon>Lachnospiraceae</taxon>
        <taxon>Anaerocolumna</taxon>
    </lineage>
</organism>
<dbReference type="AlphaFoldDB" id="A0A1M6XZF0"/>
<feature type="compositionally biased region" description="Basic and acidic residues" evidence="1">
    <location>
        <begin position="343"/>
        <end position="386"/>
    </location>
</feature>
<evidence type="ECO:0000259" key="3">
    <source>
        <dbReference type="PROSITE" id="PS51782"/>
    </source>
</evidence>
<keyword evidence="2" id="KW-1133">Transmembrane helix</keyword>
<feature type="compositionally biased region" description="Basic and acidic residues" evidence="1">
    <location>
        <begin position="285"/>
        <end position="322"/>
    </location>
</feature>
<name>A0A1M6XZF0_9FIRM</name>
<dbReference type="SUPFAM" id="SSF54106">
    <property type="entry name" value="LysM domain"/>
    <property type="match status" value="1"/>
</dbReference>
<dbReference type="InterPro" id="IPR018392">
    <property type="entry name" value="LysM"/>
</dbReference>
<dbReference type="RefSeq" id="WP_073278782.1">
    <property type="nucleotide sequence ID" value="NZ_FRAC01000023.1"/>
</dbReference>
<dbReference type="STRING" id="1121322.SAMN02745136_04124"/>
<evidence type="ECO:0000256" key="1">
    <source>
        <dbReference type="SAM" id="MobiDB-lite"/>
    </source>
</evidence>
<dbReference type="Proteomes" id="UP000184386">
    <property type="component" value="Unassembled WGS sequence"/>
</dbReference>
<dbReference type="EMBL" id="FRAC01000023">
    <property type="protein sequence ID" value="SHL11175.1"/>
    <property type="molecule type" value="Genomic_DNA"/>
</dbReference>
<dbReference type="OrthoDB" id="3292458at2"/>
<dbReference type="InterPro" id="IPR052196">
    <property type="entry name" value="Bact_Kbp"/>
</dbReference>
<feature type="domain" description="LysM" evidence="3">
    <location>
        <begin position="408"/>
        <end position="455"/>
    </location>
</feature>
<dbReference type="SMART" id="SM00257">
    <property type="entry name" value="LysM"/>
    <property type="match status" value="1"/>
</dbReference>
<evidence type="ECO:0000256" key="2">
    <source>
        <dbReference type="SAM" id="Phobius"/>
    </source>
</evidence>
<gene>
    <name evidence="4" type="ORF">SAMN02745136_04124</name>
</gene>
<dbReference type="PANTHER" id="PTHR34700:SF4">
    <property type="entry name" value="PHAGE-LIKE ELEMENT PBSX PROTEIN XKDP"/>
    <property type="match status" value="1"/>
</dbReference>
<evidence type="ECO:0000313" key="5">
    <source>
        <dbReference type="Proteomes" id="UP000184386"/>
    </source>
</evidence>
<keyword evidence="2" id="KW-0472">Membrane</keyword>
<evidence type="ECO:0000313" key="4">
    <source>
        <dbReference type="EMBL" id="SHL11175.1"/>
    </source>
</evidence>
<reference evidence="4 5" key="1">
    <citation type="submission" date="2016-11" db="EMBL/GenBank/DDBJ databases">
        <authorList>
            <person name="Jaros S."/>
            <person name="Januszkiewicz K."/>
            <person name="Wedrychowicz H."/>
        </authorList>
    </citation>
    <scope>NUCLEOTIDE SEQUENCE [LARGE SCALE GENOMIC DNA]</scope>
    <source>
        <strain evidence="4 5">DSM 15929</strain>
    </source>
</reference>
<keyword evidence="2" id="KW-0812">Transmembrane</keyword>
<dbReference type="PROSITE" id="PS51782">
    <property type="entry name" value="LYSM"/>
    <property type="match status" value="1"/>
</dbReference>
<protein>
    <submittedName>
        <fullName evidence="4">LysM domain-containing protein</fullName>
    </submittedName>
</protein>
<accession>A0A1M6XZF0</accession>
<feature type="region of interest" description="Disordered" evidence="1">
    <location>
        <begin position="277"/>
        <end position="405"/>
    </location>
</feature>
<dbReference type="Gene3D" id="3.10.350.10">
    <property type="entry name" value="LysM domain"/>
    <property type="match status" value="1"/>
</dbReference>